<evidence type="ECO:0000313" key="6">
    <source>
        <dbReference type="EMBL" id="OMH84815.1"/>
    </source>
</evidence>
<evidence type="ECO:0000256" key="3">
    <source>
        <dbReference type="SAM" id="MobiDB-lite"/>
    </source>
</evidence>
<feature type="compositionally biased region" description="Low complexity" evidence="3">
    <location>
        <begin position="542"/>
        <end position="565"/>
    </location>
</feature>
<feature type="transmembrane region" description="Helical" evidence="4">
    <location>
        <begin position="30"/>
        <end position="56"/>
    </location>
</feature>
<dbReference type="InterPro" id="IPR015943">
    <property type="entry name" value="WD40/YVTN_repeat-like_dom_sf"/>
</dbReference>
<dbReference type="Pfam" id="PF00018">
    <property type="entry name" value="SH3_1"/>
    <property type="match status" value="1"/>
</dbReference>
<dbReference type="GO" id="GO:1902929">
    <property type="term" value="C:plasma membrane of growing cell tip"/>
    <property type="evidence" value="ECO:0007669"/>
    <property type="project" value="TreeGrafter"/>
</dbReference>
<dbReference type="SUPFAM" id="SSF50978">
    <property type="entry name" value="WD40 repeat-like"/>
    <property type="match status" value="1"/>
</dbReference>
<organism evidence="6 7">
    <name type="scientific">Zancudomyces culisetae</name>
    <name type="common">Gut fungus</name>
    <name type="synonym">Smittium culisetae</name>
    <dbReference type="NCBI Taxonomy" id="1213189"/>
    <lineage>
        <taxon>Eukaryota</taxon>
        <taxon>Fungi</taxon>
        <taxon>Fungi incertae sedis</taxon>
        <taxon>Zoopagomycota</taxon>
        <taxon>Kickxellomycotina</taxon>
        <taxon>Harpellomycetes</taxon>
        <taxon>Harpellales</taxon>
        <taxon>Legeriomycetaceae</taxon>
        <taxon>Zancudomyces</taxon>
    </lineage>
</organism>
<dbReference type="AlphaFoldDB" id="A0A1R1PV10"/>
<evidence type="ECO:0000256" key="1">
    <source>
        <dbReference type="ARBA" id="ARBA00022443"/>
    </source>
</evidence>
<feature type="compositionally biased region" description="Low complexity" evidence="3">
    <location>
        <begin position="460"/>
        <end position="491"/>
    </location>
</feature>
<feature type="region of interest" description="Disordered" evidence="3">
    <location>
        <begin position="440"/>
        <end position="565"/>
    </location>
</feature>
<feature type="region of interest" description="Disordered" evidence="3">
    <location>
        <begin position="379"/>
        <end position="404"/>
    </location>
</feature>
<feature type="domain" description="SH3" evidence="5">
    <location>
        <begin position="580"/>
        <end position="645"/>
    </location>
</feature>
<dbReference type="Gene3D" id="2.130.10.10">
    <property type="entry name" value="YVTN repeat-like/Quinoprotein amine dehydrogenase"/>
    <property type="match status" value="1"/>
</dbReference>
<dbReference type="PANTHER" id="PTHR31778:SF2">
    <property type="entry name" value="BUD SITE SELECTION PROTEIN RAX2"/>
    <property type="match status" value="1"/>
</dbReference>
<evidence type="ECO:0000256" key="2">
    <source>
        <dbReference type="PROSITE-ProRule" id="PRU00192"/>
    </source>
</evidence>
<name>A0A1R1PV10_ZANCU</name>
<proteinExistence type="predicted"/>
<evidence type="ECO:0000259" key="5">
    <source>
        <dbReference type="PROSITE" id="PS50002"/>
    </source>
</evidence>
<dbReference type="Pfam" id="PF12768">
    <property type="entry name" value="Rax2"/>
    <property type="match status" value="1"/>
</dbReference>
<dbReference type="SUPFAM" id="SSF50044">
    <property type="entry name" value="SH3-domain"/>
    <property type="match status" value="1"/>
</dbReference>
<dbReference type="PANTHER" id="PTHR31778">
    <property type="entry name" value="BUD SITE SELECTION PROTEIN RAX2"/>
    <property type="match status" value="1"/>
</dbReference>
<dbReference type="EMBL" id="LSSK01000144">
    <property type="protein sequence ID" value="OMH84815.1"/>
    <property type="molecule type" value="Genomic_DNA"/>
</dbReference>
<dbReference type="Proteomes" id="UP000188320">
    <property type="component" value="Unassembled WGS sequence"/>
</dbReference>
<evidence type="ECO:0000313" key="7">
    <source>
        <dbReference type="Proteomes" id="UP000188320"/>
    </source>
</evidence>
<dbReference type="InterPro" id="IPR036028">
    <property type="entry name" value="SH3-like_dom_sf"/>
</dbReference>
<feature type="compositionally biased region" description="Low complexity" evidence="3">
    <location>
        <begin position="502"/>
        <end position="535"/>
    </location>
</feature>
<sequence>MFETNDGAKNLAMQRNEEFVGLGSGVSGKVLALTGAGSFVFAGGVSTASFPGLVVYNMKEGGFTKQPPRLYGADKGAAQVNTIVVKPNTGKVLVGGTFLYAGSLDCKYVCMWDVNDERWSPLSGKDGIGGPVNALSFDNDNLVIGGDFPNAAVVYDFATDTFSYLRSSSAARSNITSASSLPGPVSTIAQAPDSSLVFAGTSSNSSQPYVYSYSSSFGFLALPSFSPNSKLTSVSILPSNSSVQYVVAAVGSILLPASTSCAVYDPDQGAWLPFLNAFDSQGGLASLNALSLPASAVKIKERNRLALHWIILISFAISLFLVFLIVLAGLLYIYYKNKHSALLSKSSAQNPEKNPYFNYNPITTKSSLEAHAHAHPLLSQNPSLSTSSLSNNHSHSHPHLATSAGAGAAAATAAAIATAASRSSANTSSHSLRNLSHPLHRLDTHSNHTDPTNDLGLDLSQSPQSSFSNASRLRSDSSASSDLIITSSSTSSHHDPKRSRHSTFTSSNFRSSNTSDTSTSHLFTPPVASVLAASTSPPPPTTIAAAAAASSKSPETNNSSSLTSKSSNYKLNYPIRDSLKSYPVYYAKFTFNSREAGELGFKAGERIFVIDKSDEIWWMGIVDHGPDLPLEQGVFPATYISSSSAPSSS</sequence>
<feature type="transmembrane region" description="Helical" evidence="4">
    <location>
        <begin position="309"/>
        <end position="335"/>
    </location>
</feature>
<comment type="caution">
    <text evidence="6">The sequence shown here is derived from an EMBL/GenBank/DDBJ whole genome shotgun (WGS) entry which is preliminary data.</text>
</comment>
<dbReference type="InterPro" id="IPR024982">
    <property type="entry name" value="Rax2-like_C"/>
</dbReference>
<reference evidence="7" key="1">
    <citation type="submission" date="2017-01" db="EMBL/GenBank/DDBJ databases">
        <authorList>
            <person name="Wang Y."/>
            <person name="White M."/>
            <person name="Kvist S."/>
            <person name="Moncalvo J.-M."/>
        </authorList>
    </citation>
    <scope>NUCLEOTIDE SEQUENCE [LARGE SCALE GENOMIC DNA]</scope>
    <source>
        <strain evidence="7">COL-18-3</strain>
    </source>
</reference>
<dbReference type="SMART" id="SM00326">
    <property type="entry name" value="SH3"/>
    <property type="match status" value="1"/>
</dbReference>
<keyword evidence="1 2" id="KW-0728">SH3 domain</keyword>
<keyword evidence="4" id="KW-1133">Transmembrane helix</keyword>
<evidence type="ECO:0000256" key="4">
    <source>
        <dbReference type="SAM" id="Phobius"/>
    </source>
</evidence>
<keyword evidence="7" id="KW-1185">Reference proteome</keyword>
<accession>A0A1R1PV10</accession>
<protein>
    <submittedName>
        <fullName evidence="6">Protein E(Sev)2B</fullName>
    </submittedName>
</protein>
<dbReference type="InterPro" id="IPR036322">
    <property type="entry name" value="WD40_repeat_dom_sf"/>
</dbReference>
<gene>
    <name evidence="6" type="ORF">AX774_g1648</name>
</gene>
<dbReference type="OrthoDB" id="10255964at2759"/>
<keyword evidence="4" id="KW-0812">Transmembrane</keyword>
<dbReference type="CDD" id="cd00174">
    <property type="entry name" value="SH3"/>
    <property type="match status" value="1"/>
</dbReference>
<dbReference type="PROSITE" id="PS50002">
    <property type="entry name" value="SH3"/>
    <property type="match status" value="1"/>
</dbReference>
<dbReference type="Gene3D" id="2.30.30.40">
    <property type="entry name" value="SH3 Domains"/>
    <property type="match status" value="1"/>
</dbReference>
<keyword evidence="4" id="KW-0472">Membrane</keyword>
<dbReference type="InterPro" id="IPR001452">
    <property type="entry name" value="SH3_domain"/>
</dbReference>